<reference evidence="3" key="1">
    <citation type="submission" date="2018-12" db="EMBL/GenBank/DDBJ databases">
        <title>Bacillus chawlae sp. nov., Bacillus glennii sp. nov., and Bacillus saganii sp. nov. Isolated from the Vehicle Assembly Building at Kennedy Space Center where the Viking Spacecraft were Assembled.</title>
        <authorList>
            <person name="Seuylemezian A."/>
            <person name="Vaishampayan P."/>
        </authorList>
    </citation>
    <scope>NUCLEOTIDE SEQUENCE [LARGE SCALE GENOMIC DNA]</scope>
    <source>
        <strain evidence="3">DSM 13966</strain>
    </source>
</reference>
<dbReference type="EMBL" id="RSFW01000019">
    <property type="protein sequence ID" value="RSD25434.1"/>
    <property type="molecule type" value="Genomic_DNA"/>
</dbReference>
<dbReference type="AlphaFoldDB" id="A0A427TM51"/>
<dbReference type="InterPro" id="IPR006626">
    <property type="entry name" value="PbH1"/>
</dbReference>
<protein>
    <submittedName>
        <fullName evidence="2">Pectate lyase</fullName>
    </submittedName>
</protein>
<feature type="domain" description="Rhamnogalacturonase A/B/Epimerase-like pectate lyase" evidence="1">
    <location>
        <begin position="118"/>
        <end position="329"/>
    </location>
</feature>
<dbReference type="OrthoDB" id="2501352at2"/>
<dbReference type="Proteomes" id="UP000279911">
    <property type="component" value="Unassembled WGS sequence"/>
</dbReference>
<comment type="caution">
    <text evidence="2">The sequence shown here is derived from an EMBL/GenBank/DDBJ whole genome shotgun (WGS) entry which is preliminary data.</text>
</comment>
<name>A0A427TM51_9BACI</name>
<keyword evidence="2" id="KW-0456">Lyase</keyword>
<dbReference type="GO" id="GO:0016829">
    <property type="term" value="F:lyase activity"/>
    <property type="evidence" value="ECO:0007669"/>
    <property type="project" value="UniProtKB-KW"/>
</dbReference>
<evidence type="ECO:0000313" key="2">
    <source>
        <dbReference type="EMBL" id="RSD25434.1"/>
    </source>
</evidence>
<dbReference type="SUPFAM" id="SSF51126">
    <property type="entry name" value="Pectin lyase-like"/>
    <property type="match status" value="1"/>
</dbReference>
<dbReference type="InterPro" id="IPR024535">
    <property type="entry name" value="RHGA/B-epi-like_pectate_lyase"/>
</dbReference>
<dbReference type="InterPro" id="IPR012334">
    <property type="entry name" value="Pectin_lyas_fold"/>
</dbReference>
<sequence>MVHLEKNHDPRKNSDLLSQISGKTLTIQDLVNETNLLFQEAIQDYTPAHPQMTAGFSSIFTNFSSTLRKIIQTKSAFDDAPSFETIVDKNGNVYPEWMAELNDEYKHLLKEIEREVHIEDFGAVGDGKTDCTEAFRMAVGKGRVKVHVPEGVFIVKEIRLPSFTSLVGTGKGKTVIKLHDSAPKGTRLITNTNHRTGNRNVHVQGMTLDWNVERLGNTEKTSTWGNHSSCLLYANLKYGWVKDVEAINPGLHCFDISSPLYNYYGDGYRARGGSEFVWLDNLSGYGFGDDGITTHHSDNIFISNCHMCDPSGKAHKKGFSNSNGIEIDDGSRNVWLLNNSSARCFGGVEVKAHHTSSAANNVVIIGHLSVNDNRSFNFRHIGHHKESDPESKTAINIRAANLVSFKPVHTELYAASTPRAMVISAYKNVAVNHFTVIGDPAYDYGGEPVIAIQYKSRNIMLKNINITGFTSAGSDIKVFGGGNHADNVRLRQVASRHSAPVAVHIGKGIEKAAVEKVFANAINGTAVVEVIGDQVDIREVESSGYKMPILQRGESSTSLG</sequence>
<dbReference type="SMART" id="SM00710">
    <property type="entry name" value="PbH1"/>
    <property type="match status" value="5"/>
</dbReference>
<dbReference type="InterPro" id="IPR011050">
    <property type="entry name" value="Pectin_lyase_fold/virulence"/>
</dbReference>
<dbReference type="RefSeq" id="WP_125481153.1">
    <property type="nucleotide sequence ID" value="NZ_RSFW01000019.1"/>
</dbReference>
<accession>A0A427TM51</accession>
<proteinExistence type="predicted"/>
<organism evidence="2 3">
    <name type="scientific">Mesobacillus subterraneus</name>
    <dbReference type="NCBI Taxonomy" id="285983"/>
    <lineage>
        <taxon>Bacteria</taxon>
        <taxon>Bacillati</taxon>
        <taxon>Bacillota</taxon>
        <taxon>Bacilli</taxon>
        <taxon>Bacillales</taxon>
        <taxon>Bacillaceae</taxon>
        <taxon>Mesobacillus</taxon>
    </lineage>
</organism>
<evidence type="ECO:0000313" key="3">
    <source>
        <dbReference type="Proteomes" id="UP000279911"/>
    </source>
</evidence>
<dbReference type="Pfam" id="PF12708">
    <property type="entry name" value="Pect-lyase_RHGA_epim"/>
    <property type="match status" value="1"/>
</dbReference>
<dbReference type="Gene3D" id="2.160.20.10">
    <property type="entry name" value="Single-stranded right-handed beta-helix, Pectin lyase-like"/>
    <property type="match status" value="1"/>
</dbReference>
<evidence type="ECO:0000259" key="1">
    <source>
        <dbReference type="Pfam" id="PF12708"/>
    </source>
</evidence>
<gene>
    <name evidence="2" type="ORF">EJA10_16635</name>
</gene>